<dbReference type="Pfam" id="PF14518">
    <property type="entry name" value="Haem_oxygenas_2"/>
    <property type="match status" value="1"/>
</dbReference>
<dbReference type="EMBL" id="QPJC01000025">
    <property type="protein sequence ID" value="RCW37657.1"/>
    <property type="molecule type" value="Genomic_DNA"/>
</dbReference>
<gene>
    <name evidence="1" type="ORF">DFQ14_12513</name>
</gene>
<dbReference type="Proteomes" id="UP000253495">
    <property type="component" value="Unassembled WGS sequence"/>
</dbReference>
<sequence>MTQLHVNGTDVTWPAQAADARAVYALAVDPECVLPDEPLADEIRSRLRERADEPEDAPSLVEWRERAAQWSTAESLRYLALLRRTRGEGMQQVLVRRTALSCAPLALMSGAWLQWLSCPGRSEDDLTMRILSLYASDIGAGHPCASRGSAYLTVLRKLLLSEYAAPVGRLPADERIADDAFELPALLLLMSRKPSSFTPEIMGADLCLRTVGLLPPLAVVREVLGAVADWDVLDPGAPRESGGYTSVEQCLDAVEALLGSSSREVRRRVGLGFAWALEELQGWSAQLSAELEKACDPAFEMAELLSRRCREASVYHHDFYLEDRSLSDWFRQAGDDPEPLLRALADSPLVRPGSSADSPLVNGLVAEDGPMFRVFSPGDLQVIRRWIDSLPAGEDTTVAVPQPEPYRRSPLVLAGVFGEVEEGHPPENIREAYFLLQSRNDTRALRRFALDYATDWLERAHRGVRRGDVRLPERWTVDGLRPWLLAEHDQHAREFEEAEDHIPSREELINDTIQLSPMTLIDGAWLQGFTDYTLASSEVGFSLFATYWDELGNSELRLNHPVIYRELLAEMAVQPPPTASREFAYWPGFADTSFELPVFWLSVSRFPRTFMPELLGLNLAIELSGVGGTYRRTKKAQQAHGFSTRFTDIHSTIDNVSTGHSAWAVDAVDTYLASIPVSGGGESRASVWDRVRAGYASLTPDDLGL</sequence>
<evidence type="ECO:0000313" key="1">
    <source>
        <dbReference type="EMBL" id="RCW37657.1"/>
    </source>
</evidence>
<dbReference type="SMART" id="SM01236">
    <property type="entry name" value="Haem_oxygenase_2"/>
    <property type="match status" value="1"/>
</dbReference>
<proteinExistence type="predicted"/>
<organism evidence="1 2">
    <name type="scientific">Halopolyspora algeriensis</name>
    <dbReference type="NCBI Taxonomy" id="1500506"/>
    <lineage>
        <taxon>Bacteria</taxon>
        <taxon>Bacillati</taxon>
        <taxon>Actinomycetota</taxon>
        <taxon>Actinomycetes</taxon>
        <taxon>Actinomycetes incertae sedis</taxon>
        <taxon>Halopolyspora</taxon>
    </lineage>
</organism>
<evidence type="ECO:0000313" key="2">
    <source>
        <dbReference type="Proteomes" id="UP000253495"/>
    </source>
</evidence>
<accession>A0A368V8X4</accession>
<dbReference type="AlphaFoldDB" id="A0A368V8X4"/>
<protein>
    <submittedName>
        <fullName evidence="1">Heme oxygenase-like protein</fullName>
    </submittedName>
</protein>
<name>A0A368V8X4_9ACTN</name>
<dbReference type="RefSeq" id="WP_246195616.1">
    <property type="nucleotide sequence ID" value="NZ_QPJC01000025.1"/>
</dbReference>
<reference evidence="1 2" key="1">
    <citation type="submission" date="2018-07" db="EMBL/GenBank/DDBJ databases">
        <title>Genomic Encyclopedia of Type Strains, Phase III (KMG-III): the genomes of soil and plant-associated and newly described type strains.</title>
        <authorList>
            <person name="Whitman W."/>
        </authorList>
    </citation>
    <scope>NUCLEOTIDE SEQUENCE [LARGE SCALE GENOMIC DNA]</scope>
    <source>
        <strain evidence="1 2">CECT 8575</strain>
    </source>
</reference>
<comment type="caution">
    <text evidence="1">The sequence shown here is derived from an EMBL/GenBank/DDBJ whole genome shotgun (WGS) entry which is preliminary data.</text>
</comment>
<keyword evidence="2" id="KW-1185">Reference proteome</keyword>